<proteinExistence type="predicted"/>
<reference evidence="1 2" key="1">
    <citation type="submission" date="2015-11" db="EMBL/GenBank/DDBJ databases">
        <title>Genomic analysis of 38 Legionella species identifies large and diverse effector repertoires.</title>
        <authorList>
            <person name="Burstein D."/>
            <person name="Amaro F."/>
            <person name="Zusman T."/>
            <person name="Lifshitz Z."/>
            <person name="Cohen O."/>
            <person name="Gilbert J.A."/>
            <person name="Pupko T."/>
            <person name="Shuman H.A."/>
            <person name="Segal G."/>
        </authorList>
    </citation>
    <scope>NUCLEOTIDE SEQUENCE [LARGE SCALE GENOMIC DNA]</scope>
    <source>
        <strain evidence="1 2">ATCC 49504</strain>
    </source>
</reference>
<comment type="caution">
    <text evidence="1">The sequence shown here is derived from an EMBL/GenBank/DDBJ whole genome shotgun (WGS) entry which is preliminary data.</text>
</comment>
<protein>
    <submittedName>
        <fullName evidence="1">Uncharacterized protein</fullName>
    </submittedName>
</protein>
<keyword evidence="2" id="KW-1185">Reference proteome</keyword>
<dbReference type="AlphaFoldDB" id="A0A0W0TJT7"/>
<accession>A0A0W0TJT7</accession>
<sequence length="82" mass="9306">MVLPPTFFDGKQFDLSGKRNSLVSGLKNCNSTNALANLACPQRATPVQYSNDVDFKRMYFRQDGLPEMKHRGYSPVYVRGLF</sequence>
<evidence type="ECO:0000313" key="1">
    <source>
        <dbReference type="EMBL" id="KTC95842.1"/>
    </source>
</evidence>
<gene>
    <name evidence="1" type="ORF">Lgee_2222</name>
</gene>
<dbReference type="EMBL" id="LNYC01000077">
    <property type="protein sequence ID" value="KTC95842.1"/>
    <property type="molecule type" value="Genomic_DNA"/>
</dbReference>
<organism evidence="1 2">
    <name type="scientific">Legionella geestiana</name>
    <dbReference type="NCBI Taxonomy" id="45065"/>
    <lineage>
        <taxon>Bacteria</taxon>
        <taxon>Pseudomonadati</taxon>
        <taxon>Pseudomonadota</taxon>
        <taxon>Gammaproteobacteria</taxon>
        <taxon>Legionellales</taxon>
        <taxon>Legionellaceae</taxon>
        <taxon>Legionella</taxon>
    </lineage>
</organism>
<name>A0A0W0TJT7_9GAMM</name>
<evidence type="ECO:0000313" key="2">
    <source>
        <dbReference type="Proteomes" id="UP000054785"/>
    </source>
</evidence>
<dbReference type="Proteomes" id="UP000054785">
    <property type="component" value="Unassembled WGS sequence"/>
</dbReference>